<evidence type="ECO:0008006" key="5">
    <source>
        <dbReference type="Google" id="ProtNLM"/>
    </source>
</evidence>
<dbReference type="AlphaFoldDB" id="A0A3N2Q393"/>
<protein>
    <recommendedName>
        <fullName evidence="5">Extracellular membrane protein CFEM domain-containing protein</fullName>
    </recommendedName>
</protein>
<evidence type="ECO:0000256" key="1">
    <source>
        <dbReference type="SAM" id="MobiDB-lite"/>
    </source>
</evidence>
<dbReference type="RefSeq" id="XP_028468993.1">
    <property type="nucleotide sequence ID" value="XM_028614858.1"/>
</dbReference>
<organism evidence="3 4">
    <name type="scientific">Sodiomyces alkalinus (strain CBS 110278 / VKM F-3762 / F11)</name>
    <name type="common">Alkaliphilic filamentous fungus</name>
    <dbReference type="NCBI Taxonomy" id="1314773"/>
    <lineage>
        <taxon>Eukaryota</taxon>
        <taxon>Fungi</taxon>
        <taxon>Dikarya</taxon>
        <taxon>Ascomycota</taxon>
        <taxon>Pezizomycotina</taxon>
        <taxon>Sordariomycetes</taxon>
        <taxon>Hypocreomycetidae</taxon>
        <taxon>Glomerellales</taxon>
        <taxon>Plectosphaerellaceae</taxon>
        <taxon>Sodiomyces</taxon>
    </lineage>
</organism>
<keyword evidence="4" id="KW-1185">Reference proteome</keyword>
<feature type="compositionally biased region" description="Low complexity" evidence="1">
    <location>
        <begin position="143"/>
        <end position="157"/>
    </location>
</feature>
<dbReference type="Proteomes" id="UP000272025">
    <property type="component" value="Unassembled WGS sequence"/>
</dbReference>
<name>A0A3N2Q393_SODAK</name>
<feature type="non-terminal residue" evidence="3">
    <location>
        <position position="183"/>
    </location>
</feature>
<evidence type="ECO:0000313" key="3">
    <source>
        <dbReference type="EMBL" id="ROT41187.1"/>
    </source>
</evidence>
<reference evidence="3 4" key="1">
    <citation type="journal article" date="2018" name="Mol. Ecol.">
        <title>The obligate alkalophilic soda-lake fungus Sodiomyces alkalinus has shifted to a protein diet.</title>
        <authorList>
            <person name="Grum-Grzhimaylo A.A."/>
            <person name="Falkoski D.L."/>
            <person name="van den Heuvel J."/>
            <person name="Valero-Jimenez C.A."/>
            <person name="Min B."/>
            <person name="Choi I.G."/>
            <person name="Lipzen A."/>
            <person name="Daum C.G."/>
            <person name="Aanen D.K."/>
            <person name="Tsang A."/>
            <person name="Henrissat B."/>
            <person name="Bilanenko E.N."/>
            <person name="de Vries R.P."/>
            <person name="van Kan J.A.L."/>
            <person name="Grigoriev I.V."/>
            <person name="Debets A.J.M."/>
        </authorList>
    </citation>
    <scope>NUCLEOTIDE SEQUENCE [LARGE SCALE GENOMIC DNA]</scope>
    <source>
        <strain evidence="3 4">F11</strain>
    </source>
</reference>
<gene>
    <name evidence="3" type="ORF">SODALDRAFT_376889</name>
</gene>
<dbReference type="GeneID" id="39583335"/>
<proteinExistence type="predicted"/>
<accession>A0A3N2Q393</accession>
<evidence type="ECO:0000256" key="2">
    <source>
        <dbReference type="SAM" id="SignalP"/>
    </source>
</evidence>
<sequence>MKFILPITLLAGAAAVSAQSSAPQCDALYIVETCLEGQNQIFNACAHDDWDCKCHGAEAIATCYNNCPSDPRANAARGQVTIHCQNASIHGTAARHAATATAAPTEASESADAATAATPTPTAASNNNNNNNNNAEEGDDSEASASRASASASASAAADEDPDSGVARLARNTGGLLLAVAGV</sequence>
<keyword evidence="2" id="KW-0732">Signal</keyword>
<feature type="compositionally biased region" description="Low complexity" evidence="1">
    <location>
        <begin position="95"/>
        <end position="135"/>
    </location>
</feature>
<evidence type="ECO:0000313" key="4">
    <source>
        <dbReference type="Proteomes" id="UP000272025"/>
    </source>
</evidence>
<dbReference type="STRING" id="1314773.A0A3N2Q393"/>
<feature type="region of interest" description="Disordered" evidence="1">
    <location>
        <begin position="95"/>
        <end position="166"/>
    </location>
</feature>
<dbReference type="OrthoDB" id="2507140at2759"/>
<feature type="signal peptide" evidence="2">
    <location>
        <begin position="1"/>
        <end position="18"/>
    </location>
</feature>
<dbReference type="EMBL" id="ML119052">
    <property type="protein sequence ID" value="ROT41187.1"/>
    <property type="molecule type" value="Genomic_DNA"/>
</dbReference>
<feature type="chain" id="PRO_5017987182" description="Extracellular membrane protein CFEM domain-containing protein" evidence="2">
    <location>
        <begin position="19"/>
        <end position="183"/>
    </location>
</feature>